<feature type="compositionally biased region" description="Basic and acidic residues" evidence="1">
    <location>
        <begin position="1"/>
        <end position="10"/>
    </location>
</feature>
<feature type="compositionally biased region" description="Basic residues" evidence="1">
    <location>
        <begin position="11"/>
        <end position="22"/>
    </location>
</feature>
<feature type="region of interest" description="Disordered" evidence="1">
    <location>
        <begin position="1"/>
        <end position="127"/>
    </location>
</feature>
<accession>A0A6J3M9U4</accession>
<dbReference type="AlphaFoldDB" id="A0A6J3M9U4"/>
<evidence type="ECO:0000313" key="2">
    <source>
        <dbReference type="Proteomes" id="UP000504637"/>
    </source>
</evidence>
<name>A0A6J3M9U4_9PEZI</name>
<dbReference type="Proteomes" id="UP000504637">
    <property type="component" value="Unplaced"/>
</dbReference>
<organism evidence="3">
    <name type="scientific">Dissoconium aciculare CBS 342.82</name>
    <dbReference type="NCBI Taxonomy" id="1314786"/>
    <lineage>
        <taxon>Eukaryota</taxon>
        <taxon>Fungi</taxon>
        <taxon>Dikarya</taxon>
        <taxon>Ascomycota</taxon>
        <taxon>Pezizomycotina</taxon>
        <taxon>Dothideomycetes</taxon>
        <taxon>Dothideomycetidae</taxon>
        <taxon>Mycosphaerellales</taxon>
        <taxon>Dissoconiaceae</taxon>
        <taxon>Dissoconium</taxon>
    </lineage>
</organism>
<dbReference type="OrthoDB" id="10072048at2759"/>
<protein>
    <submittedName>
        <fullName evidence="3">Uncharacterized protein</fullName>
    </submittedName>
</protein>
<proteinExistence type="predicted"/>
<reference evidence="3" key="3">
    <citation type="submission" date="2025-08" db="UniProtKB">
        <authorList>
            <consortium name="RefSeq"/>
        </authorList>
    </citation>
    <scope>IDENTIFICATION</scope>
    <source>
        <strain evidence="3">CBS 342.82</strain>
    </source>
</reference>
<dbReference type="GeneID" id="54361929"/>
<reference evidence="3" key="1">
    <citation type="submission" date="2020-01" db="EMBL/GenBank/DDBJ databases">
        <authorList>
            <consortium name="DOE Joint Genome Institute"/>
            <person name="Haridas S."/>
            <person name="Albert R."/>
            <person name="Binder M."/>
            <person name="Bloem J."/>
            <person name="Labutti K."/>
            <person name="Salamov A."/>
            <person name="Andreopoulos B."/>
            <person name="Baker S.E."/>
            <person name="Barry K."/>
            <person name="Bills G."/>
            <person name="Bluhm B.H."/>
            <person name="Cannon C."/>
            <person name="Castanera R."/>
            <person name="Culley D.E."/>
            <person name="Daum C."/>
            <person name="Ezra D."/>
            <person name="Gonzalez J.B."/>
            <person name="Henrissat B."/>
            <person name="Kuo A."/>
            <person name="Liang C."/>
            <person name="Lipzen A."/>
            <person name="Lutzoni F."/>
            <person name="Magnuson J."/>
            <person name="Mondo S."/>
            <person name="Nolan M."/>
            <person name="Ohm R."/>
            <person name="Pangilinan J."/>
            <person name="Park H.-J."/>
            <person name="Ramirez L."/>
            <person name="Alfaro M."/>
            <person name="Sun H."/>
            <person name="Tritt A."/>
            <person name="Yoshinaga Y."/>
            <person name="Zwiers L.-H."/>
            <person name="Turgeon B.G."/>
            <person name="Goodwin S.B."/>
            <person name="Spatafora J.W."/>
            <person name="Crous P.W."/>
            <person name="Grigoriev I.V."/>
        </authorList>
    </citation>
    <scope>NUCLEOTIDE SEQUENCE</scope>
    <source>
        <strain evidence="3">CBS 342.82</strain>
    </source>
</reference>
<dbReference type="RefSeq" id="XP_033461846.1">
    <property type="nucleotide sequence ID" value="XM_033604129.1"/>
</dbReference>
<reference evidence="3" key="2">
    <citation type="submission" date="2020-04" db="EMBL/GenBank/DDBJ databases">
        <authorList>
            <consortium name="NCBI Genome Project"/>
        </authorList>
    </citation>
    <scope>NUCLEOTIDE SEQUENCE</scope>
    <source>
        <strain evidence="3">CBS 342.82</strain>
    </source>
</reference>
<feature type="compositionally biased region" description="Polar residues" evidence="1">
    <location>
        <begin position="35"/>
        <end position="72"/>
    </location>
</feature>
<keyword evidence="2" id="KW-1185">Reference proteome</keyword>
<sequence length="153" mass="17593">MSGFHRDDNHRPHHRPHHRHLHTSQYPHHPISHPEPNQTKPNQTKPNQTKPNQTKPNQTKPNQTKPNQTKPNSADEKHIRHQTSSPRGICPPRGDQPTNRGTRGPKLPDSWSNRETTREQMNGTCPKEDTHLYTTRAIPIPVPIPIIMIIIIP</sequence>
<feature type="compositionally biased region" description="Polar residues" evidence="1">
    <location>
        <begin position="110"/>
        <end position="123"/>
    </location>
</feature>
<gene>
    <name evidence="3" type="ORF">K489DRAFT_377324</name>
</gene>
<evidence type="ECO:0000256" key="1">
    <source>
        <dbReference type="SAM" id="MobiDB-lite"/>
    </source>
</evidence>
<evidence type="ECO:0000313" key="3">
    <source>
        <dbReference type="RefSeq" id="XP_033461846.1"/>
    </source>
</evidence>